<dbReference type="OrthoDB" id="8916892at2759"/>
<dbReference type="EMBL" id="BGZK01004775">
    <property type="protein sequence ID" value="GBP10825.1"/>
    <property type="molecule type" value="Genomic_DNA"/>
</dbReference>
<dbReference type="Proteomes" id="UP000299102">
    <property type="component" value="Unassembled WGS sequence"/>
</dbReference>
<protein>
    <submittedName>
        <fullName evidence="2">Uncharacterized protein</fullName>
    </submittedName>
</protein>
<dbReference type="AlphaFoldDB" id="A0A4C1T9H9"/>
<feature type="compositionally biased region" description="Polar residues" evidence="1">
    <location>
        <begin position="246"/>
        <end position="263"/>
    </location>
</feature>
<keyword evidence="3" id="KW-1185">Reference proteome</keyword>
<comment type="caution">
    <text evidence="2">The sequence shown here is derived from an EMBL/GenBank/DDBJ whole genome shotgun (WGS) entry which is preliminary data.</text>
</comment>
<accession>A0A4C1T9H9</accession>
<evidence type="ECO:0000256" key="1">
    <source>
        <dbReference type="SAM" id="MobiDB-lite"/>
    </source>
</evidence>
<gene>
    <name evidence="2" type="ORF">EVAR_71321_1</name>
</gene>
<name>A0A4C1T9H9_EUMVA</name>
<evidence type="ECO:0000313" key="3">
    <source>
        <dbReference type="Proteomes" id="UP000299102"/>
    </source>
</evidence>
<feature type="region of interest" description="Disordered" evidence="1">
    <location>
        <begin position="241"/>
        <end position="289"/>
    </location>
</feature>
<organism evidence="2 3">
    <name type="scientific">Eumeta variegata</name>
    <name type="common">Bagworm moth</name>
    <name type="synonym">Eumeta japonica</name>
    <dbReference type="NCBI Taxonomy" id="151549"/>
    <lineage>
        <taxon>Eukaryota</taxon>
        <taxon>Metazoa</taxon>
        <taxon>Ecdysozoa</taxon>
        <taxon>Arthropoda</taxon>
        <taxon>Hexapoda</taxon>
        <taxon>Insecta</taxon>
        <taxon>Pterygota</taxon>
        <taxon>Neoptera</taxon>
        <taxon>Endopterygota</taxon>
        <taxon>Lepidoptera</taxon>
        <taxon>Glossata</taxon>
        <taxon>Ditrysia</taxon>
        <taxon>Tineoidea</taxon>
        <taxon>Psychidae</taxon>
        <taxon>Oiketicinae</taxon>
        <taxon>Eumeta</taxon>
    </lineage>
</organism>
<reference evidence="2 3" key="1">
    <citation type="journal article" date="2019" name="Commun. Biol.">
        <title>The bagworm genome reveals a unique fibroin gene that provides high tensile strength.</title>
        <authorList>
            <person name="Kono N."/>
            <person name="Nakamura H."/>
            <person name="Ohtoshi R."/>
            <person name="Tomita M."/>
            <person name="Numata K."/>
            <person name="Arakawa K."/>
        </authorList>
    </citation>
    <scope>NUCLEOTIDE SEQUENCE [LARGE SCALE GENOMIC DNA]</scope>
</reference>
<proteinExistence type="predicted"/>
<feature type="compositionally biased region" description="Low complexity" evidence="1">
    <location>
        <begin position="264"/>
        <end position="275"/>
    </location>
</feature>
<evidence type="ECO:0000313" key="2">
    <source>
        <dbReference type="EMBL" id="GBP10825.1"/>
    </source>
</evidence>
<sequence length="330" mass="37005">MAELRKLSEANIKDEEESAIKRNIDNSDKIILDREDEKMAIQNVGIDDKLKRYSLNELLSLRNARLSIHYPQCAIRPELQVFSVWTCRLRCELQYLGLWKIPNAGNAYGNCNCNGSCQSYACEGQHLPFHNSQAYSGTSQICYSNVPNSVQVHPILSSSPTMGTKKAERSREPLLNYQRNINTELIRATSPSGDKDGSLHYVSNQSTKPAFIDHRSISSSHLMPAFAKRRMGHANVMHGQVDAGSHYNTSGNNAERLSNDGTLNENSGSNSCESSVRPRKESVKSANDSSDYHLYKTSVKERMIKSEQVILTIRHLIPNQVPAMLTKTNF</sequence>